<comment type="caution">
    <text evidence="3">The sequence shown here is derived from an EMBL/GenBank/DDBJ whole genome shotgun (WGS) entry which is preliminary data.</text>
</comment>
<feature type="domain" description="HTH merR-type" evidence="2">
    <location>
        <begin position="1"/>
        <end position="71"/>
    </location>
</feature>
<dbReference type="GO" id="GO:0003700">
    <property type="term" value="F:DNA-binding transcription factor activity"/>
    <property type="evidence" value="ECO:0007669"/>
    <property type="project" value="InterPro"/>
</dbReference>
<dbReference type="InterPro" id="IPR000551">
    <property type="entry name" value="MerR-type_HTH_dom"/>
</dbReference>
<dbReference type="PANTHER" id="PTHR30204">
    <property type="entry name" value="REDOX-CYCLING DRUG-SENSING TRANSCRIPTIONAL ACTIVATOR SOXR"/>
    <property type="match status" value="1"/>
</dbReference>
<dbReference type="SMART" id="SM00422">
    <property type="entry name" value="HTH_MERR"/>
    <property type="match status" value="1"/>
</dbReference>
<dbReference type="PRINTS" id="PR00040">
    <property type="entry name" value="HTHMERR"/>
</dbReference>
<name>A0A364LFS8_9GAMM</name>
<dbReference type="GO" id="GO:0003677">
    <property type="term" value="F:DNA binding"/>
    <property type="evidence" value="ECO:0007669"/>
    <property type="project" value="UniProtKB-KW"/>
</dbReference>
<dbReference type="PROSITE" id="PS50937">
    <property type="entry name" value="HTH_MERR_2"/>
    <property type="match status" value="1"/>
</dbReference>
<evidence type="ECO:0000256" key="1">
    <source>
        <dbReference type="ARBA" id="ARBA00023125"/>
    </source>
</evidence>
<dbReference type="EMBL" id="MVJN01000013">
    <property type="protein sequence ID" value="RAP34923.1"/>
    <property type="molecule type" value="Genomic_DNA"/>
</dbReference>
<dbReference type="InterPro" id="IPR009061">
    <property type="entry name" value="DNA-bd_dom_put_sf"/>
</dbReference>
<dbReference type="InterPro" id="IPR011791">
    <property type="entry name" value="CadR-PbrR"/>
</dbReference>
<dbReference type="NCBIfam" id="TIGR02047">
    <property type="entry name" value="CadR-PbrR"/>
    <property type="match status" value="1"/>
</dbReference>
<accession>A0A364LFS8</accession>
<sequence>MEIRIGELAKRTRCEIVTIRYYEKEGLLPKPARSGGNFRLYGDAHVERLQFIRHCRSLDMTLGAIQALLDLRDNPNQDCGEVNALLDGHIQQVEARVEALLQLKKHLAVLRERCSGARQVEACGILQGLADCCSQAVSASNAPVA</sequence>
<dbReference type="RefSeq" id="WP_003052301.1">
    <property type="nucleotide sequence ID" value="NZ_CAAAIK010000051.1"/>
</dbReference>
<proteinExistence type="predicted"/>
<dbReference type="AlphaFoldDB" id="A0A364LFS8"/>
<reference evidence="3 4" key="1">
    <citation type="submission" date="2017-02" db="EMBL/GenBank/DDBJ databases">
        <title>Legionella quilivanii strain from human: case report and whole genome sequencing analysis.</title>
        <authorList>
            <person name="Lalancette C."/>
            <person name="Leduc J.-M."/>
            <person name="Levesque S."/>
            <person name="Fournier E."/>
            <person name="Saoud J."/>
            <person name="Faucher S.P."/>
            <person name="Bernard K."/>
            <person name="Martineau C."/>
            <person name="Longtin J."/>
        </authorList>
    </citation>
    <scope>NUCLEOTIDE SEQUENCE [LARGE SCALE GENOMIC DNA]</scope>
    <source>
        <strain evidence="3 4">ID143958</strain>
    </source>
</reference>
<dbReference type="GO" id="GO:0046872">
    <property type="term" value="F:metal ion binding"/>
    <property type="evidence" value="ECO:0007669"/>
    <property type="project" value="InterPro"/>
</dbReference>
<dbReference type="Pfam" id="PF13411">
    <property type="entry name" value="MerR_1"/>
    <property type="match status" value="1"/>
</dbReference>
<dbReference type="CDD" id="cd04784">
    <property type="entry name" value="HTH_CadR-PbrR"/>
    <property type="match status" value="1"/>
</dbReference>
<evidence type="ECO:0000259" key="2">
    <source>
        <dbReference type="PROSITE" id="PS50937"/>
    </source>
</evidence>
<dbReference type="GO" id="GO:0045893">
    <property type="term" value="P:positive regulation of DNA-templated transcription"/>
    <property type="evidence" value="ECO:0007669"/>
    <property type="project" value="InterPro"/>
</dbReference>
<gene>
    <name evidence="3" type="ORF">B1207_14625</name>
</gene>
<organism evidence="3 4">
    <name type="scientific">Legionella quinlivanii</name>
    <dbReference type="NCBI Taxonomy" id="45073"/>
    <lineage>
        <taxon>Bacteria</taxon>
        <taxon>Pseudomonadati</taxon>
        <taxon>Pseudomonadota</taxon>
        <taxon>Gammaproteobacteria</taxon>
        <taxon>Legionellales</taxon>
        <taxon>Legionellaceae</taxon>
        <taxon>Legionella</taxon>
    </lineage>
</organism>
<keyword evidence="1" id="KW-0238">DNA-binding</keyword>
<evidence type="ECO:0000313" key="4">
    <source>
        <dbReference type="Proteomes" id="UP000249458"/>
    </source>
</evidence>
<dbReference type="InterPro" id="IPR047057">
    <property type="entry name" value="MerR_fam"/>
</dbReference>
<dbReference type="Gene3D" id="1.10.1660.10">
    <property type="match status" value="1"/>
</dbReference>
<dbReference type="PANTHER" id="PTHR30204:SF92">
    <property type="entry name" value="HTH-TYPE TRANSCRIPTIONAL REGULATOR ZNTR"/>
    <property type="match status" value="1"/>
</dbReference>
<protein>
    <submittedName>
        <fullName evidence="3">Cd(II)/Pb(II)-responsive transcriptional regulator</fullName>
    </submittedName>
</protein>
<evidence type="ECO:0000313" key="3">
    <source>
        <dbReference type="EMBL" id="RAP34923.1"/>
    </source>
</evidence>
<dbReference type="SUPFAM" id="SSF46955">
    <property type="entry name" value="Putative DNA-binding domain"/>
    <property type="match status" value="1"/>
</dbReference>
<dbReference type="Proteomes" id="UP000249458">
    <property type="component" value="Unassembled WGS sequence"/>
</dbReference>